<accession>A0A2T6ZAG6</accession>
<sequence length="177" mass="20023">MSDTLSSLPQMRGSKTVRAPMKSRLSCNLLSNLLTTTTTPPPPPPTSSCRSREIIVTLSTTRNKYEYFLGLYSRITPWVSLSHTATDGMERSLLMLWRLSNTALRASRETRSPVNIRVFFAIRPNFTTKPFTQPFMAYFGFFLAALDVLLQPLLCSDVLVSCIKHLKMCHRVFSLVV</sequence>
<reference evidence="2 3" key="1">
    <citation type="submission" date="2017-04" db="EMBL/GenBank/DDBJ databases">
        <title>Draft genome sequence of Tuber borchii Vittad., a whitish edible truffle.</title>
        <authorList>
            <consortium name="DOE Joint Genome Institute"/>
            <person name="Murat C."/>
            <person name="Kuo A."/>
            <person name="Barry K.W."/>
            <person name="Clum A."/>
            <person name="Dockter R.B."/>
            <person name="Fauchery L."/>
            <person name="Iotti M."/>
            <person name="Kohler A."/>
            <person name="Labutti K."/>
            <person name="Lindquist E.A."/>
            <person name="Lipzen A."/>
            <person name="Ohm R.A."/>
            <person name="Wang M."/>
            <person name="Grigoriev I.V."/>
            <person name="Zambonelli A."/>
            <person name="Martin F.M."/>
        </authorList>
    </citation>
    <scope>NUCLEOTIDE SEQUENCE [LARGE SCALE GENOMIC DNA]</scope>
    <source>
        <strain evidence="2 3">Tbo3840</strain>
    </source>
</reference>
<feature type="region of interest" description="Disordered" evidence="1">
    <location>
        <begin position="1"/>
        <end position="20"/>
    </location>
</feature>
<proteinExistence type="predicted"/>
<gene>
    <name evidence="2" type="ORF">B9Z19DRAFT_675392</name>
</gene>
<name>A0A2T6ZAG6_TUBBO</name>
<dbReference type="Proteomes" id="UP000244722">
    <property type="component" value="Unassembled WGS sequence"/>
</dbReference>
<dbReference type="EMBL" id="NESQ01000531">
    <property type="protein sequence ID" value="PUU72463.1"/>
    <property type="molecule type" value="Genomic_DNA"/>
</dbReference>
<comment type="caution">
    <text evidence="2">The sequence shown here is derived from an EMBL/GenBank/DDBJ whole genome shotgun (WGS) entry which is preliminary data.</text>
</comment>
<evidence type="ECO:0000256" key="1">
    <source>
        <dbReference type="SAM" id="MobiDB-lite"/>
    </source>
</evidence>
<evidence type="ECO:0000313" key="2">
    <source>
        <dbReference type="EMBL" id="PUU72463.1"/>
    </source>
</evidence>
<protein>
    <submittedName>
        <fullName evidence="2">Uncharacterized protein</fullName>
    </submittedName>
</protein>
<organism evidence="2 3">
    <name type="scientific">Tuber borchii</name>
    <name type="common">White truffle</name>
    <dbReference type="NCBI Taxonomy" id="42251"/>
    <lineage>
        <taxon>Eukaryota</taxon>
        <taxon>Fungi</taxon>
        <taxon>Dikarya</taxon>
        <taxon>Ascomycota</taxon>
        <taxon>Pezizomycotina</taxon>
        <taxon>Pezizomycetes</taxon>
        <taxon>Pezizales</taxon>
        <taxon>Tuberaceae</taxon>
        <taxon>Tuber</taxon>
    </lineage>
</organism>
<evidence type="ECO:0000313" key="3">
    <source>
        <dbReference type="Proteomes" id="UP000244722"/>
    </source>
</evidence>
<keyword evidence="3" id="KW-1185">Reference proteome</keyword>
<dbReference type="AlphaFoldDB" id="A0A2T6ZAG6"/>